<gene>
    <name evidence="3" type="ORF">BDV95DRAFT_609459</name>
</gene>
<dbReference type="OrthoDB" id="3918601at2759"/>
<keyword evidence="1" id="KW-0472">Membrane</keyword>
<dbReference type="PANTHER" id="PTHR38794">
    <property type="entry name" value="INTEGRAL MEMBRANE PROTEIN"/>
    <property type="match status" value="1"/>
</dbReference>
<feature type="transmembrane region" description="Helical" evidence="1">
    <location>
        <begin position="126"/>
        <end position="147"/>
    </location>
</feature>
<keyword evidence="1" id="KW-1133">Transmembrane helix</keyword>
<name>A0A7C8I6B9_9PLEO</name>
<protein>
    <recommendedName>
        <fullName evidence="2">Rhodopsin domain-containing protein</fullName>
    </recommendedName>
</protein>
<dbReference type="InterPro" id="IPR049326">
    <property type="entry name" value="Rhodopsin_dom_fungi"/>
</dbReference>
<feature type="transmembrane region" description="Helical" evidence="1">
    <location>
        <begin position="48"/>
        <end position="73"/>
    </location>
</feature>
<feature type="transmembrane region" description="Helical" evidence="1">
    <location>
        <begin position="167"/>
        <end position="190"/>
    </location>
</feature>
<dbReference type="EMBL" id="JAADJZ010000017">
    <property type="protein sequence ID" value="KAF2869232.1"/>
    <property type="molecule type" value="Genomic_DNA"/>
</dbReference>
<dbReference type="Proteomes" id="UP000481861">
    <property type="component" value="Unassembled WGS sequence"/>
</dbReference>
<dbReference type="AlphaFoldDB" id="A0A7C8I6B9"/>
<sequence>MSQTIVSATNRTPVIQIVTWLCLITSTLAFTAHACIKIFSLRVCSAETLLGGLSLVFSAAQSVAVTIQAANGFGQPAESLSEAQVRASIKSGYAAEIFLMVAMGLSKMAMVAFIHGLTPRKVDRGFNYALGGFAVLWTASSVLVSAFQCGASQPWDLRSSACIDRFAWWYAVGILNIGSEVAIVALEVGMMVPLHITRLRKLSIISLFACRLFFPVAAAVQLHVFQQDSKGELRYDFMLGYWRSTICTQVMQCLAIVTTALPYAKLFMDTFDSGLVRVDDLRRRAEQTTGDGSAREYKLLEVSGSGQTSQAADGIRRTQTWTVERT</sequence>
<feature type="domain" description="Rhodopsin" evidence="2">
    <location>
        <begin position="45"/>
        <end position="266"/>
    </location>
</feature>
<proteinExistence type="predicted"/>
<keyword evidence="1" id="KW-0812">Transmembrane</keyword>
<organism evidence="3 4">
    <name type="scientific">Massariosphaeria phaeospora</name>
    <dbReference type="NCBI Taxonomy" id="100035"/>
    <lineage>
        <taxon>Eukaryota</taxon>
        <taxon>Fungi</taxon>
        <taxon>Dikarya</taxon>
        <taxon>Ascomycota</taxon>
        <taxon>Pezizomycotina</taxon>
        <taxon>Dothideomycetes</taxon>
        <taxon>Pleosporomycetidae</taxon>
        <taxon>Pleosporales</taxon>
        <taxon>Pleosporales incertae sedis</taxon>
        <taxon>Massariosphaeria</taxon>
    </lineage>
</organism>
<accession>A0A7C8I6B9</accession>
<feature type="transmembrane region" description="Helical" evidence="1">
    <location>
        <begin position="17"/>
        <end position="36"/>
    </location>
</feature>
<evidence type="ECO:0000313" key="3">
    <source>
        <dbReference type="EMBL" id="KAF2869232.1"/>
    </source>
</evidence>
<feature type="transmembrane region" description="Helical" evidence="1">
    <location>
        <begin position="242"/>
        <end position="264"/>
    </location>
</feature>
<dbReference type="Pfam" id="PF20684">
    <property type="entry name" value="Fung_rhodopsin"/>
    <property type="match status" value="1"/>
</dbReference>
<dbReference type="PANTHER" id="PTHR38794:SF1">
    <property type="entry name" value="INTEGRAL MEMBRANE PROTEIN"/>
    <property type="match status" value="1"/>
</dbReference>
<comment type="caution">
    <text evidence="3">The sequence shown here is derived from an EMBL/GenBank/DDBJ whole genome shotgun (WGS) entry which is preliminary data.</text>
</comment>
<reference evidence="3 4" key="1">
    <citation type="submission" date="2020-01" db="EMBL/GenBank/DDBJ databases">
        <authorList>
            <consortium name="DOE Joint Genome Institute"/>
            <person name="Haridas S."/>
            <person name="Albert R."/>
            <person name="Binder M."/>
            <person name="Bloem J."/>
            <person name="Labutti K."/>
            <person name="Salamov A."/>
            <person name="Andreopoulos B."/>
            <person name="Baker S.E."/>
            <person name="Barry K."/>
            <person name="Bills G."/>
            <person name="Bluhm B.H."/>
            <person name="Cannon C."/>
            <person name="Castanera R."/>
            <person name="Culley D.E."/>
            <person name="Daum C."/>
            <person name="Ezra D."/>
            <person name="Gonzalez J.B."/>
            <person name="Henrissat B."/>
            <person name="Kuo A."/>
            <person name="Liang C."/>
            <person name="Lipzen A."/>
            <person name="Lutzoni F."/>
            <person name="Magnuson J."/>
            <person name="Mondo S."/>
            <person name="Nolan M."/>
            <person name="Ohm R."/>
            <person name="Pangilinan J."/>
            <person name="Park H.-J.H."/>
            <person name="Ramirez L."/>
            <person name="Alfaro M."/>
            <person name="Sun H."/>
            <person name="Tritt A."/>
            <person name="Yoshinaga Y."/>
            <person name="Zwiers L.-H.L."/>
            <person name="Turgeon B.G."/>
            <person name="Goodwin S.B."/>
            <person name="Spatafora J.W."/>
            <person name="Crous P.W."/>
            <person name="Grigoriev I.V."/>
        </authorList>
    </citation>
    <scope>NUCLEOTIDE SEQUENCE [LARGE SCALE GENOMIC DNA]</scope>
    <source>
        <strain evidence="3 4">CBS 611.86</strain>
    </source>
</reference>
<evidence type="ECO:0000259" key="2">
    <source>
        <dbReference type="Pfam" id="PF20684"/>
    </source>
</evidence>
<keyword evidence="4" id="KW-1185">Reference proteome</keyword>
<feature type="transmembrane region" description="Helical" evidence="1">
    <location>
        <begin position="93"/>
        <end position="114"/>
    </location>
</feature>
<evidence type="ECO:0000313" key="4">
    <source>
        <dbReference type="Proteomes" id="UP000481861"/>
    </source>
</evidence>
<evidence type="ECO:0000256" key="1">
    <source>
        <dbReference type="SAM" id="Phobius"/>
    </source>
</evidence>
<feature type="transmembrane region" description="Helical" evidence="1">
    <location>
        <begin position="202"/>
        <end position="222"/>
    </location>
</feature>